<keyword evidence="5" id="KW-0547">Nucleotide-binding</keyword>
<comment type="subcellular location">
    <subcellularLocation>
        <location evidence="1">Cytoplasm</location>
    </subcellularLocation>
</comment>
<evidence type="ECO:0000256" key="14">
    <source>
        <dbReference type="ARBA" id="ARBA00038000"/>
    </source>
</evidence>
<dbReference type="Proteomes" id="UP000247099">
    <property type="component" value="Unassembled WGS sequence"/>
</dbReference>
<comment type="caution">
    <text evidence="19">The sequence shown here is derived from an EMBL/GenBank/DDBJ whole genome shotgun (WGS) entry which is preliminary data.</text>
</comment>
<sequence length="1922" mass="212637">MPSHHDYIRLRGVRQNNLKGFDLDLPIGQLTVVTGLSGAGKSSLVFETLHAEGQRRYVETFSPYTRQFMELLDRPDVDSVENIRPSIAIQQSNTVKTSRSTVGTITELCDYFKVWFANAATLYDPATGKAIRDDKPQNIWKSLLKDFSEESILVCFSVEKPGKLKWSEIIKALSGQGYTRAIHAKQVVRLEELKISKLKAKDQLHIIQDRLKVNTSARSRFIEAAHQTFAFGKGRMQIFDLNARQLTAFTQGLNSPKTGESFRPATPALFSFNSPIGACPSCRGFGRVIEIDYDLVIPDQSLSIDDGAIRAFQGEVYSESLRDLQRAAQHHKVRTNVPYGELTTREKNFIIEGEKDYEDGSYHNRWYGVRRFFGWLESNVYKMHVRVFLSKFRSYSRCPDCQGARLQPEALNWKWQGHTLPDLYGKSVNELIALLHRANTQKAATGNTALSGILSRLSFLDQVGLGYLALDRSSRTLSGGETMRVNLTSCLGSALTDTLFVLDEPSVGLHSRDMDRLISILRRLTNLGNTVVVVEHDEAVMRAADNLIEIGPKPGVNGGQLTFHGNYDRILKSDTQTGRFLSGREQIDVPKKRRPCIQEPTTNHSTTSSRRSIAKADQPPTTNYLSIYGASKHNIKELDLHLPQQQLVCLSGVSGSGKSTLLNNVIYQNLLVQKGLSADDPATLKDIESTLPLSEVVLVDQSPVSKTPRSNPALFSKAWDEIRKLFAKLDAARAAGMQPGHFSFNGGDGRCPTCSGLGYERIEMQFVSDLFVPCETCEGQRFKPEVLEIVYNGKSIAGILELDIDEAILFFGEHPKIVRALQPLIDVGLGYLKLGQPLNTLSGGESQRLKLVRYLGRISRPKRTRNDDHGVSKNSSHAMILIDEPTTGLHRADIKRLIKVLQSLVDSGHSVIVIEHNLDLLKVADWIVEMGPEAGDRGGRVIAEGTPEQVAKMKCETAPYLSEALGEGRGVVHQASAAESQARYNSVQGAKSDAKPSKLATLSVRGAREHNLRNISTDIPHNAITVVTGVSGSGKSSLAFDIVFAEGQRRFMESMSAYARQFVEQMPRADVDALDGIAPTVAIEQRVTRGTRKSTVATITEVAQYLRLLFARIGIQHSPISGEAVVTQSESALQKRLEILLKEYGSSSKNRQANAPLYLCAPLLRGRKGHHEPLANWARDHDYSMLRIDGQMVPLDQFQKLDRYREHDIDLVLEELSARQRTTAAIKQRSNAKLQEALRLGKGSALILNAQGEVLSWLSTKRTDPATGQAFPELDPKHFSWNSPRGWCPTCRGYGQLFDWMSSEEDSRIGHPDPNDYENGGTCPDCQGARINELSRAVRLPLKASRKVERSIPSAASTDSRLSAKTAPTVSLPELLSLTPSKLLTALKAVKTTKRTKPILDELLPEIEERMRFMDRVGLGYLELDRATATLSGGEAQRIRLAAQLGSNLSGVLYVLDEPSIGLHARDNERLIQSLEQLRDRGNTLLVVEHDADTMKHADKIIDLGPAAGIHGGEIVASGTLAQLKRNKASITGKYLRKSLSHPRRGEYRELPAPWSPRKKKDNQNWIVLQQAALRNLKGFDLMIPKNRLTAVCGVSGAGKSTLIRDLLKPLVDEAVNQKAEKLGPKHLSSSHPCASVSLSGSKKQSNRFKTLHHAHDIRKVIEVDQSPIGKTPRSTPATYIGAYDIIRQIYASLPEANMRGYTAGTFSFNTKGGRCENCKGAGRVKLEMNFMPDTYVTCEDCGGRRYGSELDELQWNGKSIADVLEMSFEEAAGFFSFHTQLSHLMQLMVETGLGYITLGQYSPTLSGGEAQRMKLVSELAKGQPSFKERQYNKGQGNLYILEEPTIGLHLSDVERLTELLHRLVDKGHSVIVIEHHLDVIQDADYVVEIGPDGGDAGGELLYQGNVAGLKSCKESATAQFL</sequence>
<keyword evidence="4" id="KW-0677">Repeat</keyword>
<evidence type="ECO:0000256" key="6">
    <source>
        <dbReference type="ARBA" id="ARBA00022763"/>
    </source>
</evidence>
<dbReference type="InterPro" id="IPR003593">
    <property type="entry name" value="AAA+_ATPase"/>
</dbReference>
<dbReference type="InterPro" id="IPR041552">
    <property type="entry name" value="UvrA_DNA-bd"/>
</dbReference>
<dbReference type="OrthoDB" id="9809851at2"/>
<evidence type="ECO:0000256" key="3">
    <source>
        <dbReference type="ARBA" id="ARBA00022723"/>
    </source>
</evidence>
<evidence type="ECO:0000256" key="2">
    <source>
        <dbReference type="ARBA" id="ARBA00022490"/>
    </source>
</evidence>
<dbReference type="Pfam" id="PF00005">
    <property type="entry name" value="ABC_tran"/>
    <property type="match status" value="1"/>
</dbReference>
<feature type="domain" description="AAA+ ATPase" evidence="18">
    <location>
        <begin position="1586"/>
        <end position="1894"/>
    </location>
</feature>
<dbReference type="Gene3D" id="1.20.1580.10">
    <property type="entry name" value="ABC transporter ATPase like domain"/>
    <property type="match status" value="3"/>
</dbReference>
<evidence type="ECO:0000256" key="9">
    <source>
        <dbReference type="ARBA" id="ARBA00022833"/>
    </source>
</evidence>
<dbReference type="InterPro" id="IPR003439">
    <property type="entry name" value="ABC_transporter-like_ATP-bd"/>
</dbReference>
<protein>
    <recommendedName>
        <fullName evidence="15">UvrABC system protein A</fullName>
    </recommendedName>
    <alternativeName>
        <fullName evidence="16">Excinuclease ABC subunit A</fullName>
    </alternativeName>
</protein>
<evidence type="ECO:0000313" key="20">
    <source>
        <dbReference type="Proteomes" id="UP000247099"/>
    </source>
</evidence>
<comment type="similarity">
    <text evidence="14">Belongs to the ABC transporter superfamily. UvrA family.</text>
</comment>
<dbReference type="NCBIfam" id="TIGR00630">
    <property type="entry name" value="uvra"/>
    <property type="match status" value="1"/>
</dbReference>
<keyword evidence="13" id="KW-0234">DNA repair</keyword>
<dbReference type="GO" id="GO:0005737">
    <property type="term" value="C:cytoplasm"/>
    <property type="evidence" value="ECO:0007669"/>
    <property type="project" value="UniProtKB-SubCell"/>
</dbReference>
<evidence type="ECO:0000256" key="11">
    <source>
        <dbReference type="ARBA" id="ARBA00022881"/>
    </source>
</evidence>
<evidence type="ECO:0000256" key="7">
    <source>
        <dbReference type="ARBA" id="ARBA00022769"/>
    </source>
</evidence>
<dbReference type="GO" id="GO:0006289">
    <property type="term" value="P:nucleotide-excision repair"/>
    <property type="evidence" value="ECO:0007669"/>
    <property type="project" value="InterPro"/>
</dbReference>
<evidence type="ECO:0000256" key="12">
    <source>
        <dbReference type="ARBA" id="ARBA00023125"/>
    </source>
</evidence>
<proteinExistence type="inferred from homology"/>
<dbReference type="Pfam" id="PF17755">
    <property type="entry name" value="UvrA_DNA-bind"/>
    <property type="match status" value="1"/>
</dbReference>
<evidence type="ECO:0000256" key="1">
    <source>
        <dbReference type="ARBA" id="ARBA00004496"/>
    </source>
</evidence>
<dbReference type="InParanoid" id="A0A317ZED4"/>
<dbReference type="RefSeq" id="WP_110131992.1">
    <property type="nucleotide sequence ID" value="NZ_QHJQ01000012.1"/>
</dbReference>
<dbReference type="EMBL" id="QHJQ01000012">
    <property type="protein sequence ID" value="PXA03082.1"/>
    <property type="molecule type" value="Genomic_DNA"/>
</dbReference>
<dbReference type="Gene3D" id="3.40.50.300">
    <property type="entry name" value="P-loop containing nucleotide triphosphate hydrolases"/>
    <property type="match status" value="5"/>
</dbReference>
<dbReference type="InterPro" id="IPR027417">
    <property type="entry name" value="P-loop_NTPase"/>
</dbReference>
<evidence type="ECO:0000313" key="19">
    <source>
        <dbReference type="EMBL" id="PXA03082.1"/>
    </source>
</evidence>
<keyword evidence="10" id="KW-0067">ATP-binding</keyword>
<keyword evidence="12" id="KW-0238">DNA-binding</keyword>
<feature type="compositionally biased region" description="Low complexity" evidence="17">
    <location>
        <begin position="601"/>
        <end position="611"/>
    </location>
</feature>
<dbReference type="InterPro" id="IPR041102">
    <property type="entry name" value="UvrA_inter"/>
</dbReference>
<accession>A0A317ZED4</accession>
<keyword evidence="6" id="KW-0227">DNA damage</keyword>
<keyword evidence="11" id="KW-0267">Excision nuclease</keyword>
<evidence type="ECO:0000256" key="16">
    <source>
        <dbReference type="ARBA" id="ARBA00042156"/>
    </source>
</evidence>
<dbReference type="InterPro" id="IPR004602">
    <property type="entry name" value="UvrA"/>
</dbReference>
<dbReference type="GO" id="GO:0003677">
    <property type="term" value="F:DNA binding"/>
    <property type="evidence" value="ECO:0007669"/>
    <property type="project" value="UniProtKB-KW"/>
</dbReference>
<evidence type="ECO:0000259" key="18">
    <source>
        <dbReference type="SMART" id="SM00382"/>
    </source>
</evidence>
<dbReference type="GO" id="GO:0005524">
    <property type="term" value="F:ATP binding"/>
    <property type="evidence" value="ECO:0007669"/>
    <property type="project" value="UniProtKB-KW"/>
</dbReference>
<dbReference type="Gene3D" id="1.10.8.280">
    <property type="entry name" value="ABC transporter ATPase domain-like"/>
    <property type="match status" value="1"/>
</dbReference>
<evidence type="ECO:0000256" key="5">
    <source>
        <dbReference type="ARBA" id="ARBA00022741"/>
    </source>
</evidence>
<evidence type="ECO:0000256" key="17">
    <source>
        <dbReference type="SAM" id="MobiDB-lite"/>
    </source>
</evidence>
<keyword evidence="8" id="KW-0863">Zinc-finger</keyword>
<evidence type="ECO:0000256" key="13">
    <source>
        <dbReference type="ARBA" id="ARBA00023204"/>
    </source>
</evidence>
<feature type="domain" description="AAA+ ATPase" evidence="18">
    <location>
        <begin position="644"/>
        <end position="948"/>
    </location>
</feature>
<evidence type="ECO:0000256" key="4">
    <source>
        <dbReference type="ARBA" id="ARBA00022737"/>
    </source>
</evidence>
<gene>
    <name evidence="19" type="primary">uvrA</name>
    <name evidence="19" type="ORF">DDZ13_13510</name>
</gene>
<dbReference type="GO" id="GO:0016887">
    <property type="term" value="F:ATP hydrolysis activity"/>
    <property type="evidence" value="ECO:0007669"/>
    <property type="project" value="InterPro"/>
</dbReference>
<name>A0A317ZED4_9BACT</name>
<feature type="region of interest" description="Disordered" evidence="17">
    <location>
        <begin position="596"/>
        <end position="617"/>
    </location>
</feature>
<dbReference type="Gene3D" id="3.30.1490.20">
    <property type="entry name" value="ATP-grasp fold, A domain"/>
    <property type="match status" value="1"/>
</dbReference>
<dbReference type="SUPFAM" id="SSF52540">
    <property type="entry name" value="P-loop containing nucleoside triphosphate hydrolases"/>
    <property type="match status" value="4"/>
</dbReference>
<dbReference type="SMART" id="SM00382">
    <property type="entry name" value="AAA"/>
    <property type="match status" value="2"/>
</dbReference>
<dbReference type="GO" id="GO:0004518">
    <property type="term" value="F:nuclease activity"/>
    <property type="evidence" value="ECO:0007669"/>
    <property type="project" value="UniProtKB-KW"/>
</dbReference>
<keyword evidence="20" id="KW-1185">Reference proteome</keyword>
<evidence type="ECO:0000256" key="8">
    <source>
        <dbReference type="ARBA" id="ARBA00022771"/>
    </source>
</evidence>
<dbReference type="Pfam" id="PF17760">
    <property type="entry name" value="UvrA_inter"/>
    <property type="match status" value="2"/>
</dbReference>
<dbReference type="Gene3D" id="3.30.190.20">
    <property type="match status" value="1"/>
</dbReference>
<dbReference type="PANTHER" id="PTHR43152">
    <property type="entry name" value="UVRABC SYSTEM PROTEIN A"/>
    <property type="match status" value="1"/>
</dbReference>
<dbReference type="GO" id="GO:0009380">
    <property type="term" value="C:excinuclease repair complex"/>
    <property type="evidence" value="ECO:0007669"/>
    <property type="project" value="InterPro"/>
</dbReference>
<keyword evidence="7" id="KW-0228">DNA excision</keyword>
<evidence type="ECO:0000256" key="10">
    <source>
        <dbReference type="ARBA" id="ARBA00022840"/>
    </source>
</evidence>
<keyword evidence="3" id="KW-0479">Metal-binding</keyword>
<keyword evidence="9" id="KW-0862">Zinc</keyword>
<evidence type="ECO:0000256" key="15">
    <source>
        <dbReference type="ARBA" id="ARBA00039316"/>
    </source>
</evidence>
<dbReference type="GO" id="GO:0008270">
    <property type="term" value="F:zinc ion binding"/>
    <property type="evidence" value="ECO:0007669"/>
    <property type="project" value="UniProtKB-KW"/>
</dbReference>
<dbReference type="InterPro" id="IPR017871">
    <property type="entry name" value="ABC_transporter-like_CS"/>
</dbReference>
<dbReference type="PROSITE" id="PS00211">
    <property type="entry name" value="ABC_TRANSPORTER_1"/>
    <property type="match status" value="3"/>
</dbReference>
<dbReference type="PANTHER" id="PTHR43152:SF3">
    <property type="entry name" value="UVRABC SYSTEM PROTEIN A"/>
    <property type="match status" value="1"/>
</dbReference>
<organism evidence="19 20">
    <name type="scientific">Coraliomargarita sinensis</name>
    <dbReference type="NCBI Taxonomy" id="2174842"/>
    <lineage>
        <taxon>Bacteria</taxon>
        <taxon>Pseudomonadati</taxon>
        <taxon>Verrucomicrobiota</taxon>
        <taxon>Opitutia</taxon>
        <taxon>Puniceicoccales</taxon>
        <taxon>Coraliomargaritaceae</taxon>
        <taxon>Coraliomargarita</taxon>
    </lineage>
</organism>
<keyword evidence="2" id="KW-0963">Cytoplasm</keyword>
<dbReference type="InterPro" id="IPR013815">
    <property type="entry name" value="ATP_grasp_subdomain_1"/>
</dbReference>
<reference evidence="19 20" key="1">
    <citation type="submission" date="2018-05" db="EMBL/GenBank/DDBJ databases">
        <title>Coraliomargarita sinensis sp. nov., isolated from a marine solar saltern.</title>
        <authorList>
            <person name="Zhou L.Y."/>
        </authorList>
    </citation>
    <scope>NUCLEOTIDE SEQUENCE [LARGE SCALE GENOMIC DNA]</scope>
    <source>
        <strain evidence="19 20">WN38</strain>
    </source>
</reference>